<evidence type="ECO:0000313" key="1">
    <source>
        <dbReference type="EMBL" id="WPK11386.1"/>
    </source>
</evidence>
<reference evidence="1 2" key="1">
    <citation type="submission" date="2023-09" db="EMBL/GenBank/DDBJ databases">
        <authorList>
            <person name="Page C.A."/>
            <person name="Perez-Diaz I.M."/>
        </authorList>
    </citation>
    <scope>NUCLEOTIDE SEQUENCE [LARGE SCALE GENOMIC DNA]</scope>
    <source>
        <strain evidence="1 2">Ll15</strain>
    </source>
</reference>
<gene>
    <name evidence="1" type="ORF">R6U77_16055</name>
</gene>
<keyword evidence="2" id="KW-1185">Reference proteome</keyword>
<evidence type="ECO:0000313" key="2">
    <source>
        <dbReference type="Proteomes" id="UP001322664"/>
    </source>
</evidence>
<protein>
    <submittedName>
        <fullName evidence="1">Uncharacterized protein</fullName>
    </submittedName>
</protein>
<organism evidence="1 2">
    <name type="scientific">Lysinibacillus louembei</name>
    <dbReference type="NCBI Taxonomy" id="1470088"/>
    <lineage>
        <taxon>Bacteria</taxon>
        <taxon>Bacillati</taxon>
        <taxon>Bacillota</taxon>
        <taxon>Bacilli</taxon>
        <taxon>Bacillales</taxon>
        <taxon>Bacillaceae</taxon>
        <taxon>Lysinibacillus</taxon>
    </lineage>
</organism>
<proteinExistence type="predicted"/>
<accession>A0ABZ0RVQ2</accession>
<dbReference type="Proteomes" id="UP001322664">
    <property type="component" value="Chromosome"/>
</dbReference>
<sequence>MKIQQEGDYVVINNFKIEGYILAERCEQCGNPKIRNDQYDAYFCAYCNKWLEEKCTDPNCRYCPQRPDKPIPEAYVK</sequence>
<name>A0ABZ0RVQ2_9BACI</name>
<dbReference type="RefSeq" id="WP_293920026.1">
    <property type="nucleotide sequence ID" value="NZ_CP137624.1"/>
</dbReference>
<dbReference type="EMBL" id="CP137624">
    <property type="protein sequence ID" value="WPK11386.1"/>
    <property type="molecule type" value="Genomic_DNA"/>
</dbReference>